<keyword evidence="9" id="KW-1185">Reference proteome</keyword>
<sequence length="384" mass="43747">MNNQVLEQKIINEEYKIWKKNVPYLYDLMFCHTLQWPSLSVQWFPDVKRDEEGGRTVQRLLLSTHTSGVEDEYIMIAQVEFPDEFDESQNEEVNGDMRFKIVQRISIMDEANRVRYSPFACNVLAVRSDLSDIHVYDYTKHLSHEKIPRPDMVLRGHEGGGFGLSWSPQSSGELASCGEDKQICVFDISQESSLISPTVVLRRHRMTVNDCSFSFLDKGLLSSGGDDGMVVFWDTRSRDCIHAIEEAHTSDVLSVRFSPLDGNIVSTSSGDKSVKVWDRRNLEQPLHILLGHSKEVLSTEWSPHDKGILASGSTDRRVIIWDLNRIGAEVSEEYKAEGPPEMRFLHGGHTSTVCDLSWNPAEPFEIVSVSEDNMLQIWQVPRTE</sequence>
<reference evidence="8 9" key="2">
    <citation type="journal article" date="2012" name="Proc. Natl. Acad. Sci. U.S.A.">
        <title>Gain and loss of multiple functionally related, horizontally transferred genes in the reduced genomes of two microsporidian parasites.</title>
        <authorList>
            <person name="Pombert J.-F."/>
            <person name="Selman M."/>
            <person name="Burki F."/>
            <person name="Bardell F.T."/>
            <person name="Farinelli L."/>
            <person name="Solter L.F."/>
            <person name="Whitman D.W."/>
            <person name="Weiss L.M."/>
            <person name="Corradi N."/>
            <person name="Keeling P.J."/>
        </authorList>
    </citation>
    <scope>NUCLEOTIDE SEQUENCE [LARGE SCALE GENOMIC DNA]</scope>
    <source>
        <strain evidence="8 9">ATCC 50506</strain>
    </source>
</reference>
<feature type="repeat" description="WD" evidence="6">
    <location>
        <begin position="289"/>
        <end position="324"/>
    </location>
</feature>
<feature type="domain" description="Histone-binding protein RBBP4-like N-terminal" evidence="7">
    <location>
        <begin position="13"/>
        <end position="82"/>
    </location>
</feature>
<feature type="repeat" description="WD" evidence="6">
    <location>
        <begin position="201"/>
        <end position="243"/>
    </location>
</feature>
<dbReference type="GeneID" id="9698011"/>
<reference evidence="8 9" key="1">
    <citation type="journal article" date="2010" name="Nat. Commun.">
        <title>The complete sequence of the smallest known nuclear genome from the microsporidian Encephalitozoon intestinalis.</title>
        <authorList>
            <person name="Corradi N."/>
            <person name="Pombert J.-F."/>
            <person name="Farinelli L."/>
            <person name="Didier E.S."/>
            <person name="Keeling P.J."/>
        </authorList>
    </citation>
    <scope>NUCLEOTIDE SEQUENCE [LARGE SCALE GENOMIC DNA]</scope>
    <source>
        <strain evidence="8 9">ATCC 50506</strain>
    </source>
</reference>
<dbReference type="InterPro" id="IPR001680">
    <property type="entry name" value="WD40_rpt"/>
</dbReference>
<dbReference type="CDD" id="cd00200">
    <property type="entry name" value="WD40"/>
    <property type="match status" value="1"/>
</dbReference>
<evidence type="ECO:0000313" key="8">
    <source>
        <dbReference type="EMBL" id="ADM11833.1"/>
    </source>
</evidence>
<organism evidence="8 9">
    <name type="scientific">Encephalitozoon intestinalis (strain ATCC 50506)</name>
    <name type="common">Microsporidian parasite</name>
    <name type="synonym">Septata intestinalis</name>
    <dbReference type="NCBI Taxonomy" id="876142"/>
    <lineage>
        <taxon>Eukaryota</taxon>
        <taxon>Fungi</taxon>
        <taxon>Fungi incertae sedis</taxon>
        <taxon>Microsporidia</taxon>
        <taxon>Unikaryonidae</taxon>
        <taxon>Encephalitozoon</taxon>
    </lineage>
</organism>
<evidence type="ECO:0000256" key="1">
    <source>
        <dbReference type="ARBA" id="ARBA00004123"/>
    </source>
</evidence>
<dbReference type="PROSITE" id="PS00678">
    <property type="entry name" value="WD_REPEATS_1"/>
    <property type="match status" value="2"/>
</dbReference>
<comment type="subcellular location">
    <subcellularLocation>
        <location evidence="1">Nucleus</location>
    </subcellularLocation>
</comment>
<evidence type="ECO:0000256" key="4">
    <source>
        <dbReference type="ARBA" id="ARBA00022853"/>
    </source>
</evidence>
<dbReference type="PANTHER" id="PTHR22850">
    <property type="entry name" value="WD40 REPEAT FAMILY"/>
    <property type="match status" value="1"/>
</dbReference>
<dbReference type="PROSITE" id="PS50294">
    <property type="entry name" value="WD_REPEATS_REGION"/>
    <property type="match status" value="3"/>
</dbReference>
<keyword evidence="2 6" id="KW-0853">WD repeat</keyword>
<keyword evidence="4" id="KW-0156">Chromatin regulator</keyword>
<dbReference type="Pfam" id="PF12265">
    <property type="entry name" value="CAF1C_H4-bd"/>
    <property type="match status" value="1"/>
</dbReference>
<evidence type="ECO:0000256" key="3">
    <source>
        <dbReference type="ARBA" id="ARBA00022737"/>
    </source>
</evidence>
<dbReference type="VEuPathDB" id="MicrosporidiaDB:Eint_070690"/>
<dbReference type="RefSeq" id="XP_003073193.1">
    <property type="nucleotide sequence ID" value="XM_003073147.1"/>
</dbReference>
<keyword evidence="5" id="KW-0539">Nucleus</keyword>
<name>E0S7Z8_ENCIT</name>
<dbReference type="PROSITE" id="PS50082">
    <property type="entry name" value="WD_REPEATS_2"/>
    <property type="match status" value="4"/>
</dbReference>
<dbReference type="GO" id="GO:0006325">
    <property type="term" value="P:chromatin organization"/>
    <property type="evidence" value="ECO:0007669"/>
    <property type="project" value="UniProtKB-KW"/>
</dbReference>
<evidence type="ECO:0000256" key="2">
    <source>
        <dbReference type="ARBA" id="ARBA00022574"/>
    </source>
</evidence>
<dbReference type="InterPro" id="IPR019775">
    <property type="entry name" value="WD40_repeat_CS"/>
</dbReference>
<dbReference type="SUPFAM" id="SSF50978">
    <property type="entry name" value="WD40 repeat-like"/>
    <property type="match status" value="1"/>
</dbReference>
<dbReference type="PRINTS" id="PR00320">
    <property type="entry name" value="GPROTEINBRPT"/>
</dbReference>
<proteinExistence type="predicted"/>
<dbReference type="GO" id="GO:0005634">
    <property type="term" value="C:nucleus"/>
    <property type="evidence" value="ECO:0007669"/>
    <property type="project" value="UniProtKB-SubCell"/>
</dbReference>
<dbReference type="Pfam" id="PF00400">
    <property type="entry name" value="WD40"/>
    <property type="match status" value="5"/>
</dbReference>
<dbReference type="InterPro" id="IPR022052">
    <property type="entry name" value="Histone-bd_RBBP4-like_N"/>
</dbReference>
<evidence type="ECO:0000256" key="5">
    <source>
        <dbReference type="ARBA" id="ARBA00023242"/>
    </source>
</evidence>
<accession>E0S7Z8</accession>
<evidence type="ECO:0000256" key="6">
    <source>
        <dbReference type="PROSITE-ProRule" id="PRU00221"/>
    </source>
</evidence>
<keyword evidence="3" id="KW-0677">Repeat</keyword>
<feature type="repeat" description="WD" evidence="6">
    <location>
        <begin position="346"/>
        <end position="384"/>
    </location>
</feature>
<dbReference type="GO" id="GO:0016740">
    <property type="term" value="F:transferase activity"/>
    <property type="evidence" value="ECO:0007669"/>
    <property type="project" value="UniProtKB-KW"/>
</dbReference>
<dbReference type="SMART" id="SM00320">
    <property type="entry name" value="WD40"/>
    <property type="match status" value="5"/>
</dbReference>
<dbReference type="InterPro" id="IPR015943">
    <property type="entry name" value="WD40/YVTN_repeat-like_dom_sf"/>
</dbReference>
<dbReference type="InterPro" id="IPR050459">
    <property type="entry name" value="WD_repeat_RBAP46/RBAP48/MSI1"/>
</dbReference>
<protein>
    <submittedName>
        <fullName evidence="8">Histone acetyltransferase</fullName>
    </submittedName>
</protein>
<feature type="repeat" description="WD" evidence="6">
    <location>
        <begin position="245"/>
        <end position="278"/>
    </location>
</feature>
<evidence type="ECO:0000313" key="9">
    <source>
        <dbReference type="Proteomes" id="UP000002313"/>
    </source>
</evidence>
<gene>
    <name evidence="8" type="ORF">Eint_070690</name>
</gene>
<evidence type="ECO:0000259" key="7">
    <source>
        <dbReference type="Pfam" id="PF12265"/>
    </source>
</evidence>
<dbReference type="EMBL" id="CP001948">
    <property type="protein sequence ID" value="ADM11833.1"/>
    <property type="molecule type" value="Genomic_DNA"/>
</dbReference>
<dbReference type="HOGENOM" id="CLU_020445_3_1_1"/>
<dbReference type="InterPro" id="IPR020472">
    <property type="entry name" value="WD40_PAC1"/>
</dbReference>
<dbReference type="Proteomes" id="UP000002313">
    <property type="component" value="Chromosome VII"/>
</dbReference>
<dbReference type="OrthoDB" id="427795at2759"/>
<dbReference type="Gene3D" id="2.130.10.10">
    <property type="entry name" value="YVTN repeat-like/Quinoprotein amine dehydrogenase"/>
    <property type="match status" value="1"/>
</dbReference>
<dbReference type="InterPro" id="IPR036322">
    <property type="entry name" value="WD40_repeat_dom_sf"/>
</dbReference>
<dbReference type="AlphaFoldDB" id="E0S7Z8"/>
<dbReference type="KEGG" id="ein:Eint_070690"/>